<keyword evidence="3" id="KW-1185">Reference proteome</keyword>
<feature type="region of interest" description="Disordered" evidence="1">
    <location>
        <begin position="1"/>
        <end position="52"/>
    </location>
</feature>
<gene>
    <name evidence="2" type="ORF">MSAN_00628000</name>
</gene>
<feature type="compositionally biased region" description="Low complexity" evidence="1">
    <location>
        <begin position="33"/>
        <end position="46"/>
    </location>
</feature>
<evidence type="ECO:0000313" key="2">
    <source>
        <dbReference type="EMBL" id="KAF7369981.1"/>
    </source>
</evidence>
<name>A0A8H6Z503_9AGAR</name>
<evidence type="ECO:0000313" key="3">
    <source>
        <dbReference type="Proteomes" id="UP000623467"/>
    </source>
</evidence>
<feature type="compositionally biased region" description="Polar residues" evidence="1">
    <location>
        <begin position="1"/>
        <end position="32"/>
    </location>
</feature>
<dbReference type="AlphaFoldDB" id="A0A8H6Z503"/>
<dbReference type="Proteomes" id="UP000623467">
    <property type="component" value="Unassembled WGS sequence"/>
</dbReference>
<proteinExistence type="predicted"/>
<evidence type="ECO:0000256" key="1">
    <source>
        <dbReference type="SAM" id="MobiDB-lite"/>
    </source>
</evidence>
<organism evidence="2 3">
    <name type="scientific">Mycena sanguinolenta</name>
    <dbReference type="NCBI Taxonomy" id="230812"/>
    <lineage>
        <taxon>Eukaryota</taxon>
        <taxon>Fungi</taxon>
        <taxon>Dikarya</taxon>
        <taxon>Basidiomycota</taxon>
        <taxon>Agaricomycotina</taxon>
        <taxon>Agaricomycetes</taxon>
        <taxon>Agaricomycetidae</taxon>
        <taxon>Agaricales</taxon>
        <taxon>Marasmiineae</taxon>
        <taxon>Mycenaceae</taxon>
        <taxon>Mycena</taxon>
    </lineage>
</organism>
<protein>
    <submittedName>
        <fullName evidence="2">Uncharacterized protein</fullName>
    </submittedName>
</protein>
<accession>A0A8H6Z503</accession>
<sequence length="95" mass="10426">MSTLHRSSSDITHVSDSEPECNTSGLNGTQSKTRNPIPTRRPPFTTISNALKPPTLEKQLSVIGHELSEIKEEVRGMKSHFNQIAESLSVASVRV</sequence>
<comment type="caution">
    <text evidence="2">The sequence shown here is derived from an EMBL/GenBank/DDBJ whole genome shotgun (WGS) entry which is preliminary data.</text>
</comment>
<reference evidence="2" key="1">
    <citation type="submission" date="2020-05" db="EMBL/GenBank/DDBJ databases">
        <title>Mycena genomes resolve the evolution of fungal bioluminescence.</title>
        <authorList>
            <person name="Tsai I.J."/>
        </authorList>
    </citation>
    <scope>NUCLEOTIDE SEQUENCE</scope>
    <source>
        <strain evidence="2">160909Yilan</strain>
    </source>
</reference>
<dbReference type="EMBL" id="JACAZH010000004">
    <property type="protein sequence ID" value="KAF7369981.1"/>
    <property type="molecule type" value="Genomic_DNA"/>
</dbReference>